<reference evidence="3 4" key="2">
    <citation type="journal article" date="2021" name="Curr. Genet.">
        <title>Genetic response to nitrogen starvation in the aggressive Eucalyptus foliar pathogen Teratosphaeria destructans.</title>
        <authorList>
            <person name="Havenga M."/>
            <person name="Wingfield B.D."/>
            <person name="Wingfield M.J."/>
            <person name="Dreyer L.L."/>
            <person name="Roets F."/>
            <person name="Aylward J."/>
        </authorList>
    </citation>
    <scope>NUCLEOTIDE SEQUENCE [LARGE SCALE GENOMIC DNA]</scope>
    <source>
        <strain evidence="3">CMW44962</strain>
    </source>
</reference>
<evidence type="ECO:0000256" key="1">
    <source>
        <dbReference type="SAM" id="MobiDB-lite"/>
    </source>
</evidence>
<feature type="compositionally biased region" description="Polar residues" evidence="1">
    <location>
        <begin position="29"/>
        <end position="44"/>
    </location>
</feature>
<dbReference type="PROSITE" id="PS51184">
    <property type="entry name" value="JMJC"/>
    <property type="match status" value="1"/>
</dbReference>
<feature type="compositionally biased region" description="Polar residues" evidence="1">
    <location>
        <begin position="355"/>
        <end position="365"/>
    </location>
</feature>
<dbReference type="Gene3D" id="2.60.120.650">
    <property type="entry name" value="Cupin"/>
    <property type="match status" value="1"/>
</dbReference>
<organism evidence="3 4">
    <name type="scientific">Teratosphaeria destructans</name>
    <dbReference type="NCBI Taxonomy" id="418781"/>
    <lineage>
        <taxon>Eukaryota</taxon>
        <taxon>Fungi</taxon>
        <taxon>Dikarya</taxon>
        <taxon>Ascomycota</taxon>
        <taxon>Pezizomycotina</taxon>
        <taxon>Dothideomycetes</taxon>
        <taxon>Dothideomycetidae</taxon>
        <taxon>Mycosphaerellales</taxon>
        <taxon>Teratosphaeriaceae</taxon>
        <taxon>Teratosphaeria</taxon>
    </lineage>
</organism>
<feature type="domain" description="JmjC" evidence="2">
    <location>
        <begin position="791"/>
        <end position="962"/>
    </location>
</feature>
<dbReference type="Proteomes" id="UP001138500">
    <property type="component" value="Unassembled WGS sequence"/>
</dbReference>
<evidence type="ECO:0000313" key="3">
    <source>
        <dbReference type="EMBL" id="KAH9822744.1"/>
    </source>
</evidence>
<feature type="compositionally biased region" description="Polar residues" evidence="1">
    <location>
        <begin position="111"/>
        <end position="126"/>
    </location>
</feature>
<dbReference type="InterPro" id="IPR003347">
    <property type="entry name" value="JmjC_dom"/>
</dbReference>
<evidence type="ECO:0000259" key="2">
    <source>
        <dbReference type="PROSITE" id="PS51184"/>
    </source>
</evidence>
<feature type="compositionally biased region" description="Basic and acidic residues" evidence="1">
    <location>
        <begin position="428"/>
        <end position="441"/>
    </location>
</feature>
<feature type="region of interest" description="Disordered" evidence="1">
    <location>
        <begin position="1"/>
        <end position="147"/>
    </location>
</feature>
<sequence>MAAKSAPPVADTDKSASHVSPAARITSLPRITSCTPTTAESSSVTRRHTRSLPHDNLVFHALPYNPPKQRRRDPSRPESLEIGGHGQTVNREPVTSPIQRRTSSRLRNMDASDSGQPHRQQQSTASPPIDAGAPTTPSLRTNVMEPSPWRMDNPFAFSAGHMQYPQLYAHPARAAIHMSATRPFIHGLHHQQPLLHQHHQTHLELPHPQQQPQQQLQSLGVQAHHHHYQPQAVRQPFDFRTDQIEDIPLRPLLPALDINGIDIRQGIPPPRGLVVAPFESIAERRKTTSRTASRVDSESASNASDGRKRSGLQRRTSEPVGAQSKSKPKPKQHANQWTPSNQLSQDPSAVALSTARATQQASKGSKTARPPQAQQGDQDQQDSRTLTETIPSPSPPMASSSLKSTKMTPARAKNRAISRIFNQLQRGTTDEEDRKDNAKEHWQEAKRLYEAEKADSDVIDEDVKAEDLADTIEVHTSSFSANQEAHANGGDDALPLEEQEYVPDQEPTKQSSNHRSPDVSAKIEAAALRGIKVTPASIKDIEQYTTPDENLDWTNEPNGKKRAQMQSVISSRKYLAKQKAQKANKTAATQGLANLRNGLNAGTGTPRPAKRLRRRMQDDVTTASPEVEKEEEGEADAVKIGEQPIEETDVAQLSQQEALGMSDAEFIEQMKDVLAARSERGKPRDFGFKQAGRILNLLNSGELVTESSEDALFTTPEGAAEWCQAGKFFGGPIFVSGAQPLPLQTVDQFFDEHYDDSIYVYVQDPAIKLAANVAPVRRVKLAEVKKRFAKGTTNKPWNCLELATHVEDGLRPNFLNTEDCRLLTKVKFPTKEDEASRNGYHPGWKEVEKWALVAQGGALTEPHQDSHGYSTYITVNQGLFGYGWLAKPTAEERAAWKRSNTQYVGGRWRYTICRPGQTVYFPAGTVHFVFRLPAAGPTLAFGGHVLRCSQIVHWVKTLIAEQAAPEITNEDLTVSAPAYLNRVHKFVLQALKGDPRQADKWGGTKSIAEFMELKTKYEEAVERRMEELGLNGRKGRSRKHRAASDE</sequence>
<feature type="compositionally biased region" description="Polar residues" evidence="1">
    <location>
        <begin position="333"/>
        <end position="347"/>
    </location>
</feature>
<feature type="region of interest" description="Disordered" evidence="1">
    <location>
        <begin position="596"/>
        <end position="636"/>
    </location>
</feature>
<feature type="region of interest" description="Disordered" evidence="1">
    <location>
        <begin position="284"/>
        <end position="441"/>
    </location>
</feature>
<dbReference type="AlphaFoldDB" id="A0A9W7VZJ5"/>
<name>A0A9W7VZJ5_9PEZI</name>
<gene>
    <name evidence="3" type="ORF">Tdes44962_MAKER04713</name>
</gene>
<comment type="caution">
    <text evidence="3">The sequence shown here is derived from an EMBL/GenBank/DDBJ whole genome shotgun (WGS) entry which is preliminary data.</text>
</comment>
<dbReference type="EMBL" id="RIBY02002212">
    <property type="protein sequence ID" value="KAH9822744.1"/>
    <property type="molecule type" value="Genomic_DNA"/>
</dbReference>
<reference evidence="3 4" key="1">
    <citation type="journal article" date="2018" name="IMA Fungus">
        <title>IMA Genome-F 10: Nine draft genome sequences of Claviceps purpurea s.lat., including C. arundinis, C. humidiphila, and C. cf. spartinae, pseudomolecules for the pitch canker pathogen Fusarium circinatum, draft genome of Davidsoniella eucalypti, Grosmannia galeiformis, Quambalaria eucalypti, and Teratosphaeria destructans.</title>
        <authorList>
            <person name="Wingfield B.D."/>
            <person name="Liu M."/>
            <person name="Nguyen H.D."/>
            <person name="Lane F.A."/>
            <person name="Morgan S.W."/>
            <person name="De Vos L."/>
            <person name="Wilken P.M."/>
            <person name="Duong T.A."/>
            <person name="Aylward J."/>
            <person name="Coetzee M.P."/>
            <person name="Dadej K."/>
            <person name="De Beer Z.W."/>
            <person name="Findlay W."/>
            <person name="Havenga M."/>
            <person name="Kolarik M."/>
            <person name="Menzies J.G."/>
            <person name="Naidoo K."/>
            <person name="Pochopski O."/>
            <person name="Shoukouhi P."/>
            <person name="Santana Q.C."/>
            <person name="Seifert K.A."/>
            <person name="Soal N."/>
            <person name="Steenkamp E.T."/>
            <person name="Tatham C.T."/>
            <person name="van der Nest M.A."/>
            <person name="Wingfield M.J."/>
        </authorList>
    </citation>
    <scope>NUCLEOTIDE SEQUENCE [LARGE SCALE GENOMIC DNA]</scope>
    <source>
        <strain evidence="3">CMW44962</strain>
    </source>
</reference>
<evidence type="ECO:0000313" key="4">
    <source>
        <dbReference type="Proteomes" id="UP001138500"/>
    </source>
</evidence>
<dbReference type="OrthoDB" id="3860121at2759"/>
<accession>A0A9W7VZJ5</accession>
<feature type="compositionally biased region" description="Polar residues" evidence="1">
    <location>
        <begin position="289"/>
        <end position="304"/>
    </location>
</feature>
<protein>
    <recommendedName>
        <fullName evidence="2">JmjC domain-containing protein</fullName>
    </recommendedName>
</protein>
<dbReference type="SUPFAM" id="SSF51197">
    <property type="entry name" value="Clavaminate synthase-like"/>
    <property type="match status" value="1"/>
</dbReference>
<proteinExistence type="predicted"/>
<keyword evidence="4" id="KW-1185">Reference proteome</keyword>